<reference evidence="1" key="1">
    <citation type="submission" date="2021-06" db="EMBL/GenBank/DDBJ databases">
        <authorList>
            <person name="Kallberg Y."/>
            <person name="Tangrot J."/>
            <person name="Rosling A."/>
        </authorList>
    </citation>
    <scope>NUCLEOTIDE SEQUENCE</scope>
    <source>
        <strain evidence="1">MA461A</strain>
    </source>
</reference>
<accession>A0ACA9SJD8</accession>
<organism evidence="1 2">
    <name type="scientific">Racocetra persica</name>
    <dbReference type="NCBI Taxonomy" id="160502"/>
    <lineage>
        <taxon>Eukaryota</taxon>
        <taxon>Fungi</taxon>
        <taxon>Fungi incertae sedis</taxon>
        <taxon>Mucoromycota</taxon>
        <taxon>Glomeromycotina</taxon>
        <taxon>Glomeromycetes</taxon>
        <taxon>Diversisporales</taxon>
        <taxon>Gigasporaceae</taxon>
        <taxon>Racocetra</taxon>
    </lineage>
</organism>
<dbReference type="Proteomes" id="UP000789920">
    <property type="component" value="Unassembled WGS sequence"/>
</dbReference>
<keyword evidence="2" id="KW-1185">Reference proteome</keyword>
<gene>
    <name evidence="1" type="ORF">RPERSI_LOCUS31966</name>
</gene>
<comment type="caution">
    <text evidence="1">The sequence shown here is derived from an EMBL/GenBank/DDBJ whole genome shotgun (WGS) entry which is preliminary data.</text>
</comment>
<sequence>SYVDDFSAEEEDDDERSFNKSNLSRQNFVDYKSFHANYWPHFSDNYKKNLDCELVFSEFSVIKGSNPEVECLSREDYRAISIKKYPTFCHNRDKIYDLFQQYEKMKAQRGDYDSIDRTLAILNCVKMKGTKPLGNLQVHEHNVLHEDRLSDFR</sequence>
<evidence type="ECO:0000313" key="1">
    <source>
        <dbReference type="EMBL" id="CAG8841635.1"/>
    </source>
</evidence>
<dbReference type="EMBL" id="CAJVQC010131019">
    <property type="protein sequence ID" value="CAG8841635.1"/>
    <property type="molecule type" value="Genomic_DNA"/>
</dbReference>
<feature type="non-terminal residue" evidence="1">
    <location>
        <position position="153"/>
    </location>
</feature>
<proteinExistence type="predicted"/>
<protein>
    <submittedName>
        <fullName evidence="1">12651_t:CDS:1</fullName>
    </submittedName>
</protein>
<evidence type="ECO:0000313" key="2">
    <source>
        <dbReference type="Proteomes" id="UP000789920"/>
    </source>
</evidence>
<feature type="non-terminal residue" evidence="1">
    <location>
        <position position="1"/>
    </location>
</feature>
<name>A0ACA9SJD8_9GLOM</name>